<dbReference type="PROSITE" id="PS51186">
    <property type="entry name" value="GNAT"/>
    <property type="match status" value="1"/>
</dbReference>
<dbReference type="CDD" id="cd04301">
    <property type="entry name" value="NAT_SF"/>
    <property type="match status" value="1"/>
</dbReference>
<dbReference type="PANTHER" id="PTHR47237">
    <property type="entry name" value="SLL0310 PROTEIN"/>
    <property type="match status" value="1"/>
</dbReference>
<proteinExistence type="predicted"/>
<evidence type="ECO:0000259" key="1">
    <source>
        <dbReference type="PROSITE" id="PS51186"/>
    </source>
</evidence>
<dbReference type="Proteomes" id="UP001609376">
    <property type="component" value="Unassembled WGS sequence"/>
</dbReference>
<comment type="caution">
    <text evidence="2">The sequence shown here is derived from an EMBL/GenBank/DDBJ whole genome shotgun (WGS) entry which is preliminary data.</text>
</comment>
<dbReference type="Pfam" id="PF13673">
    <property type="entry name" value="Acetyltransf_10"/>
    <property type="match status" value="1"/>
</dbReference>
<dbReference type="Gene3D" id="3.40.630.90">
    <property type="match status" value="1"/>
</dbReference>
<dbReference type="InterPro" id="IPR052729">
    <property type="entry name" value="Acyl/Acetyltrans_Enzymes"/>
</dbReference>
<dbReference type="EC" id="2.3.1.-" evidence="2"/>
<dbReference type="SUPFAM" id="SSF55729">
    <property type="entry name" value="Acyl-CoA N-acyltransferases (Nat)"/>
    <property type="match status" value="1"/>
</dbReference>
<dbReference type="InterPro" id="IPR000182">
    <property type="entry name" value="GNAT_dom"/>
</dbReference>
<protein>
    <submittedName>
        <fullName evidence="2">GNAT family N-acetyltransferase</fullName>
        <ecNumber evidence="2">2.3.1.-</ecNumber>
    </submittedName>
</protein>
<feature type="domain" description="N-acetyltransferase" evidence="1">
    <location>
        <begin position="14"/>
        <end position="157"/>
    </location>
</feature>
<dbReference type="InterPro" id="IPR041496">
    <property type="entry name" value="YitH/HolE_GNAT"/>
</dbReference>
<dbReference type="GO" id="GO:0016746">
    <property type="term" value="F:acyltransferase activity"/>
    <property type="evidence" value="ECO:0007669"/>
    <property type="project" value="UniProtKB-KW"/>
</dbReference>
<dbReference type="PANTHER" id="PTHR47237:SF2">
    <property type="entry name" value="BLL4206 PROTEIN"/>
    <property type="match status" value="1"/>
</dbReference>
<reference evidence="2 3" key="1">
    <citation type="submission" date="2024-10" db="EMBL/GenBank/DDBJ databases">
        <title>Paracoccus drimophilus sp. nov., a novel bacterium from corn roots in Hunan.</title>
        <authorList>
            <person name="Li X."/>
        </authorList>
    </citation>
    <scope>NUCLEOTIDE SEQUENCE [LARGE SCALE GENOMIC DNA]</scope>
    <source>
        <strain evidence="2 3">NGMCC 1.201697</strain>
    </source>
</reference>
<keyword evidence="2" id="KW-0808">Transferase</keyword>
<gene>
    <name evidence="2" type="ORF">ACHFJ0_15150</name>
</gene>
<evidence type="ECO:0000313" key="2">
    <source>
        <dbReference type="EMBL" id="MFH5775588.1"/>
    </source>
</evidence>
<organism evidence="2 3">
    <name type="scientific">Paracoccus broussonetiae subsp. drimophilus</name>
    <dbReference type="NCBI Taxonomy" id="3373869"/>
    <lineage>
        <taxon>Bacteria</taxon>
        <taxon>Pseudomonadati</taxon>
        <taxon>Pseudomonadota</taxon>
        <taxon>Alphaproteobacteria</taxon>
        <taxon>Rhodobacterales</taxon>
        <taxon>Paracoccaceae</taxon>
        <taxon>Paracoccus</taxon>
        <taxon>Paracoccus broussonetiae</taxon>
    </lineage>
</organism>
<keyword evidence="2" id="KW-0012">Acyltransferase</keyword>
<dbReference type="RefSeq" id="WP_395134781.1">
    <property type="nucleotide sequence ID" value="NZ_JBIMPR010000011.1"/>
</dbReference>
<evidence type="ECO:0000313" key="3">
    <source>
        <dbReference type="Proteomes" id="UP001609376"/>
    </source>
</evidence>
<dbReference type="Gene3D" id="3.40.630.30">
    <property type="match status" value="1"/>
</dbReference>
<dbReference type="Pfam" id="PF18014">
    <property type="entry name" value="Acetyltransf_18"/>
    <property type="match status" value="1"/>
</dbReference>
<dbReference type="InterPro" id="IPR016181">
    <property type="entry name" value="Acyl_CoA_acyltransferase"/>
</dbReference>
<name>A0ABW7LPE4_9RHOB</name>
<sequence>MEFAETLDIGGYELSIEPMTPADIPRLHELSVAVSWPHRADDWAMVIGLGHGWVARDQIGRIFGSAMWFPFSRSVASIGMVITSPRLQDQGAGRWLMRRVLDETQGRARVLNATKEAFRLYVSLGFKTLAPVAQRNGIVTACPDFGTGARPMRDADRTRILELDTNAMGVARPEVMGAILGVSEGMVIEREGRITGFALMRHFGRGRVIGPIVAESEQDAIALCGPFVAAHQGDFLRVDTREPEGTAFTDFLSAAGIVPYDAVQRMSLEPLPEPTGPARTFGLINQALG</sequence>
<dbReference type="EMBL" id="JBIMPR010000011">
    <property type="protein sequence ID" value="MFH5775588.1"/>
    <property type="molecule type" value="Genomic_DNA"/>
</dbReference>
<keyword evidence="3" id="KW-1185">Reference proteome</keyword>
<accession>A0ABW7LPE4</accession>